<dbReference type="AlphaFoldDB" id="A0A6C0BIY1"/>
<protein>
    <submittedName>
        <fullName evidence="2">Uncharacterized protein</fullName>
    </submittedName>
</protein>
<keyword evidence="1" id="KW-0472">Membrane</keyword>
<keyword evidence="1" id="KW-1133">Transmembrane helix</keyword>
<name>A0A6C0BIY1_9ZZZZ</name>
<evidence type="ECO:0000256" key="1">
    <source>
        <dbReference type="SAM" id="Phobius"/>
    </source>
</evidence>
<reference evidence="2" key="1">
    <citation type="journal article" date="2020" name="Nature">
        <title>Giant virus diversity and host interactions through global metagenomics.</title>
        <authorList>
            <person name="Schulz F."/>
            <person name="Roux S."/>
            <person name="Paez-Espino D."/>
            <person name="Jungbluth S."/>
            <person name="Walsh D.A."/>
            <person name="Denef V.J."/>
            <person name="McMahon K.D."/>
            <person name="Konstantinidis K.T."/>
            <person name="Eloe-Fadrosh E.A."/>
            <person name="Kyrpides N.C."/>
            <person name="Woyke T."/>
        </authorList>
    </citation>
    <scope>NUCLEOTIDE SEQUENCE</scope>
    <source>
        <strain evidence="2">GVMAG-M-3300013006-15</strain>
    </source>
</reference>
<proteinExistence type="predicted"/>
<feature type="transmembrane region" description="Helical" evidence="1">
    <location>
        <begin position="7"/>
        <end position="26"/>
    </location>
</feature>
<keyword evidence="1" id="KW-0812">Transmembrane</keyword>
<dbReference type="EMBL" id="MN739162">
    <property type="protein sequence ID" value="QHS91664.1"/>
    <property type="molecule type" value="Genomic_DNA"/>
</dbReference>
<feature type="transmembrane region" description="Helical" evidence="1">
    <location>
        <begin position="46"/>
        <end position="64"/>
    </location>
</feature>
<organism evidence="2">
    <name type="scientific">viral metagenome</name>
    <dbReference type="NCBI Taxonomy" id="1070528"/>
    <lineage>
        <taxon>unclassified sequences</taxon>
        <taxon>metagenomes</taxon>
        <taxon>organismal metagenomes</taxon>
    </lineage>
</organism>
<accession>A0A6C0BIY1</accession>
<sequence>MDLLEVLIFGLLLGSLAFILVSSYIYQQDTDYGTYLPVSNSPYYKPPVIIPISISVGILIILMYK</sequence>
<evidence type="ECO:0000313" key="2">
    <source>
        <dbReference type="EMBL" id="QHS91664.1"/>
    </source>
</evidence>